<keyword evidence="4" id="KW-1185">Reference proteome</keyword>
<accession>J3NT10</accession>
<evidence type="ECO:0000256" key="1">
    <source>
        <dbReference type="SAM" id="MobiDB-lite"/>
    </source>
</evidence>
<dbReference type="OrthoDB" id="5398371at2759"/>
<dbReference type="AlphaFoldDB" id="J3NT10"/>
<dbReference type="EnsemblFungi" id="EJT79323">
    <property type="protein sequence ID" value="EJT79323"/>
    <property type="gene ID" value="GGTG_04408"/>
</dbReference>
<feature type="compositionally biased region" description="Low complexity" evidence="1">
    <location>
        <begin position="131"/>
        <end position="144"/>
    </location>
</feature>
<name>J3NT10_GAET3</name>
<dbReference type="RefSeq" id="XP_009220468.1">
    <property type="nucleotide sequence ID" value="XM_009222204.1"/>
</dbReference>
<proteinExistence type="predicted"/>
<gene>
    <name evidence="3" type="primary">20344866</name>
    <name evidence="2" type="ORF">GGTG_04408</name>
</gene>
<protein>
    <recommendedName>
        <fullName evidence="5">BTB domain-containing protein</fullName>
    </recommendedName>
</protein>
<dbReference type="HOGENOM" id="CLU_024593_0_0_1"/>
<evidence type="ECO:0008006" key="5">
    <source>
        <dbReference type="Google" id="ProtNLM"/>
    </source>
</evidence>
<reference evidence="2" key="3">
    <citation type="submission" date="2010-09" db="EMBL/GenBank/DDBJ databases">
        <title>Annotation of Gaeumannomyces graminis var. tritici R3-111a-1.</title>
        <authorList>
            <consortium name="The Broad Institute Genome Sequencing Platform"/>
            <person name="Ma L.-J."/>
            <person name="Dead R."/>
            <person name="Young S.K."/>
            <person name="Zeng Q."/>
            <person name="Gargeya S."/>
            <person name="Fitzgerald M."/>
            <person name="Haas B."/>
            <person name="Abouelleil A."/>
            <person name="Alvarado L."/>
            <person name="Arachchi H.M."/>
            <person name="Berlin A."/>
            <person name="Brown A."/>
            <person name="Chapman S.B."/>
            <person name="Chen Z."/>
            <person name="Dunbar C."/>
            <person name="Freedman E."/>
            <person name="Gearin G."/>
            <person name="Gellesch M."/>
            <person name="Goldberg J."/>
            <person name="Griggs A."/>
            <person name="Gujja S."/>
            <person name="Heiman D."/>
            <person name="Howarth C."/>
            <person name="Larson L."/>
            <person name="Lui A."/>
            <person name="MacDonald P.J.P."/>
            <person name="Mehta T."/>
            <person name="Montmayeur A."/>
            <person name="Murphy C."/>
            <person name="Neiman D."/>
            <person name="Pearson M."/>
            <person name="Priest M."/>
            <person name="Roberts A."/>
            <person name="Saif S."/>
            <person name="Shea T."/>
            <person name="Shenoy N."/>
            <person name="Sisk P."/>
            <person name="Stolte C."/>
            <person name="Sykes S."/>
            <person name="Yandava C."/>
            <person name="Wortman J."/>
            <person name="Nusbaum C."/>
            <person name="Birren B."/>
        </authorList>
    </citation>
    <scope>NUCLEOTIDE SEQUENCE</scope>
    <source>
        <strain evidence="2">R3-111a-1</strain>
    </source>
</reference>
<feature type="compositionally biased region" description="Pro residues" evidence="1">
    <location>
        <begin position="145"/>
        <end position="157"/>
    </location>
</feature>
<dbReference type="GeneID" id="20344866"/>
<feature type="region of interest" description="Disordered" evidence="1">
    <location>
        <begin position="70"/>
        <end position="93"/>
    </location>
</feature>
<dbReference type="Proteomes" id="UP000006039">
    <property type="component" value="Unassembled WGS sequence"/>
</dbReference>
<feature type="region of interest" description="Disordered" evidence="1">
    <location>
        <begin position="521"/>
        <end position="542"/>
    </location>
</feature>
<reference evidence="4" key="1">
    <citation type="submission" date="2010-07" db="EMBL/GenBank/DDBJ databases">
        <title>The genome sequence of Gaeumannomyces graminis var. tritici strain R3-111a-1.</title>
        <authorList>
            <consortium name="The Broad Institute Genome Sequencing Platform"/>
            <person name="Ma L.-J."/>
            <person name="Dead R."/>
            <person name="Young S."/>
            <person name="Zeng Q."/>
            <person name="Koehrsen M."/>
            <person name="Alvarado L."/>
            <person name="Berlin A."/>
            <person name="Chapman S.B."/>
            <person name="Chen Z."/>
            <person name="Freedman E."/>
            <person name="Gellesch M."/>
            <person name="Goldberg J."/>
            <person name="Griggs A."/>
            <person name="Gujja S."/>
            <person name="Heilman E.R."/>
            <person name="Heiman D."/>
            <person name="Hepburn T."/>
            <person name="Howarth C."/>
            <person name="Jen D."/>
            <person name="Larson L."/>
            <person name="Mehta T."/>
            <person name="Neiman D."/>
            <person name="Pearson M."/>
            <person name="Roberts A."/>
            <person name="Saif S."/>
            <person name="Shea T."/>
            <person name="Shenoy N."/>
            <person name="Sisk P."/>
            <person name="Stolte C."/>
            <person name="Sykes S."/>
            <person name="Walk T."/>
            <person name="White J."/>
            <person name="Yandava C."/>
            <person name="Haas B."/>
            <person name="Nusbaum C."/>
            <person name="Birren B."/>
        </authorList>
    </citation>
    <scope>NUCLEOTIDE SEQUENCE [LARGE SCALE GENOMIC DNA]</scope>
    <source>
        <strain evidence="4">R3-111a-1</strain>
    </source>
</reference>
<dbReference type="VEuPathDB" id="FungiDB:GGTG_04408"/>
<evidence type="ECO:0000313" key="2">
    <source>
        <dbReference type="EMBL" id="EJT79323.1"/>
    </source>
</evidence>
<reference evidence="3" key="4">
    <citation type="journal article" date="2015" name="G3 (Bethesda)">
        <title>Genome sequences of three phytopathogenic species of the Magnaporthaceae family of fungi.</title>
        <authorList>
            <person name="Okagaki L.H."/>
            <person name="Nunes C.C."/>
            <person name="Sailsbery J."/>
            <person name="Clay B."/>
            <person name="Brown D."/>
            <person name="John T."/>
            <person name="Oh Y."/>
            <person name="Young N."/>
            <person name="Fitzgerald M."/>
            <person name="Haas B.J."/>
            <person name="Zeng Q."/>
            <person name="Young S."/>
            <person name="Adiconis X."/>
            <person name="Fan L."/>
            <person name="Levin J.Z."/>
            <person name="Mitchell T.K."/>
            <person name="Okubara P.A."/>
            <person name="Farman M.L."/>
            <person name="Kohn L.M."/>
            <person name="Birren B."/>
            <person name="Ma L.-J."/>
            <person name="Dean R.A."/>
        </authorList>
    </citation>
    <scope>NUCLEOTIDE SEQUENCE</scope>
    <source>
        <strain evidence="3">R3-111a-1</strain>
    </source>
</reference>
<reference evidence="2" key="2">
    <citation type="submission" date="2010-07" db="EMBL/GenBank/DDBJ databases">
        <authorList>
            <consortium name="The Broad Institute Genome Sequencing Platform"/>
            <consortium name="Broad Institute Genome Sequencing Center for Infectious Disease"/>
            <person name="Ma L.-J."/>
            <person name="Dead R."/>
            <person name="Young S."/>
            <person name="Zeng Q."/>
            <person name="Koehrsen M."/>
            <person name="Alvarado L."/>
            <person name="Berlin A."/>
            <person name="Chapman S.B."/>
            <person name="Chen Z."/>
            <person name="Freedman E."/>
            <person name="Gellesch M."/>
            <person name="Goldberg J."/>
            <person name="Griggs A."/>
            <person name="Gujja S."/>
            <person name="Heilman E.R."/>
            <person name="Heiman D."/>
            <person name="Hepburn T."/>
            <person name="Howarth C."/>
            <person name="Jen D."/>
            <person name="Larson L."/>
            <person name="Mehta T."/>
            <person name="Neiman D."/>
            <person name="Pearson M."/>
            <person name="Roberts A."/>
            <person name="Saif S."/>
            <person name="Shea T."/>
            <person name="Shenoy N."/>
            <person name="Sisk P."/>
            <person name="Stolte C."/>
            <person name="Sykes S."/>
            <person name="Walk T."/>
            <person name="White J."/>
            <person name="Yandava C."/>
            <person name="Haas B."/>
            <person name="Nusbaum C."/>
            <person name="Birren B."/>
        </authorList>
    </citation>
    <scope>NUCLEOTIDE SEQUENCE</scope>
    <source>
        <strain evidence="2">R3-111a-1</strain>
    </source>
</reference>
<dbReference type="EMBL" id="GL385396">
    <property type="protein sequence ID" value="EJT79323.1"/>
    <property type="molecule type" value="Genomic_DNA"/>
</dbReference>
<sequence>MTLCFRAGSEEGSRGYFVGARRIEVHRCSPGRHLQRRPALSNTADGAPGVWRISAWANFRLPAALDEQDVSMEDSTQIPAGTPHANDGDGPVPTLMVIAAQGDLCLRVTFISSPKTLKPPKKEARPRPSLPRTSAGAGSPAGPQAQPPPPPPPPPLTPLQSPRETHWYRVELAALTRQSEYFRVLLGADSRFGEARAVAAVLEALDLDGVDPRDVEDAARLPAVDVTDDDEATRSPLRHHALADLLRILHGAPPAVRHPAVLTMRHVAALAVLADRFGCAQPVSRSLSAELRFKWPATRLKAAADGSGDVSGGVGGPRLDSEEVLRQRVLVAWLLDQPLKLHASTRDLTIHGSRRWTQVADQDEAEGRVGDLASWWDLQDDLEVELRYRRECILNTIASVQHHFISLYSSRTQMCKLGYDSSSACDSFQLGQMIKFLSSKKLLFLVDFSSTSFERVAEFGTTDINHIISLLSQVPSYQVDRHHTNCGLRTKILPILEYIKAMISSNVLSIPRREWKNARATQSWMQSGDDEKQERQPFRFGRSAASDDRLRYEGAMATDRMARQLFTAKSWDWSPEDRIQP</sequence>
<dbReference type="eggNOG" id="ENOG502S016">
    <property type="taxonomic scope" value="Eukaryota"/>
</dbReference>
<feature type="region of interest" description="Disordered" evidence="1">
    <location>
        <begin position="115"/>
        <end position="161"/>
    </location>
</feature>
<reference evidence="3" key="5">
    <citation type="submission" date="2018-04" db="UniProtKB">
        <authorList>
            <consortium name="EnsemblFungi"/>
        </authorList>
    </citation>
    <scope>IDENTIFICATION</scope>
    <source>
        <strain evidence="3">R3-111a-1</strain>
    </source>
</reference>
<evidence type="ECO:0000313" key="3">
    <source>
        <dbReference type="EnsemblFungi" id="EJT79323"/>
    </source>
</evidence>
<evidence type="ECO:0000313" key="4">
    <source>
        <dbReference type="Proteomes" id="UP000006039"/>
    </source>
</evidence>
<organism evidence="2">
    <name type="scientific">Gaeumannomyces tritici (strain R3-111a-1)</name>
    <name type="common">Wheat and barley take-all root rot fungus</name>
    <name type="synonym">Gaeumannomyces graminis var. tritici</name>
    <dbReference type="NCBI Taxonomy" id="644352"/>
    <lineage>
        <taxon>Eukaryota</taxon>
        <taxon>Fungi</taxon>
        <taxon>Dikarya</taxon>
        <taxon>Ascomycota</taxon>
        <taxon>Pezizomycotina</taxon>
        <taxon>Sordariomycetes</taxon>
        <taxon>Sordariomycetidae</taxon>
        <taxon>Magnaporthales</taxon>
        <taxon>Magnaporthaceae</taxon>
        <taxon>Gaeumannomyces</taxon>
    </lineage>
</organism>